<feature type="region of interest" description="Disordered" evidence="1">
    <location>
        <begin position="1"/>
        <end position="63"/>
    </location>
</feature>
<organism evidence="2 3">
    <name type="scientific">Chara braunii</name>
    <name type="common">Braun's stonewort</name>
    <dbReference type="NCBI Taxonomy" id="69332"/>
    <lineage>
        <taxon>Eukaryota</taxon>
        <taxon>Viridiplantae</taxon>
        <taxon>Streptophyta</taxon>
        <taxon>Charophyceae</taxon>
        <taxon>Charales</taxon>
        <taxon>Characeae</taxon>
        <taxon>Chara</taxon>
    </lineage>
</organism>
<feature type="region of interest" description="Disordered" evidence="1">
    <location>
        <begin position="666"/>
        <end position="697"/>
    </location>
</feature>
<dbReference type="AlphaFoldDB" id="A0A388LQK1"/>
<sequence>MASRGGHGEEEEDASEEDGENSEDGDDEEQRWGRRRDGRRERGRAGGGRVGGGRDMDGEEGKDMRKLKTNVRDVNTNADHQHTPVCLDMQVFGCEPLTDALTLVSCNFCQKPIRKCQFAVHAERCSAMAAAKNRVGEEAPSPSIDPAGTDGNIAGRKRKTDMMLAGRKRKTRKKGIKPLENVGDSVFTFDCTDGGAFLQPHPDERHGSDSGRSIGGGEGKASADAGGKETASSAFGHSIAHAKPWNGESVKAADGNTIESGACLPCEEEKPAPLPPPPPPPHPALGKQTRNRPSKKVEGKHHVELSKRAGSGRWRPINQLLKETQPKQKVPSVIDSDKQEKKKPVLSEGSAIPQPLAVKTYCRGYRDHLCSIIATLYQQVCSRIVSAAEAGLPVGDASSVPGPPAAPGASTVAGPPAVPGQGETATFMESECAAGNPGIDPEGVLLKRLRANLPSTGAIQPRGTPYISQNPKQQVTQRHMLKGVGVGAVGGRQTKGSSWQWSEDQASAMPSNQMGCGEVIQGQGPSLVEAKDKSIMPRVLPPTTAMESGVRIAAPMTSPGTRPQAEVHQTPPFSNDPWAREPSDLSRRADVDATAGINRKEAAVPPEAVLRGSTGTGIRMSGGAGPGILSKTGPTVVVGETPMHHHHHLHHHQPQQQQYVRLQQNAPGTGTISSPRVGAASITRFSSSLSTPSKEEG</sequence>
<name>A0A388LQK1_CHABU</name>
<feature type="compositionally biased region" description="Basic and acidic residues" evidence="1">
    <location>
        <begin position="335"/>
        <end position="345"/>
    </location>
</feature>
<evidence type="ECO:0000313" key="2">
    <source>
        <dbReference type="EMBL" id="GBG84606.1"/>
    </source>
</evidence>
<dbReference type="OrthoDB" id="21678at2759"/>
<feature type="region of interest" description="Disordered" evidence="1">
    <location>
        <begin position="558"/>
        <end position="583"/>
    </location>
</feature>
<comment type="caution">
    <text evidence="2">The sequence shown here is derived from an EMBL/GenBank/DDBJ whole genome shotgun (WGS) entry which is preliminary data.</text>
</comment>
<dbReference type="InterPro" id="IPR037804">
    <property type="entry name" value="SGF73"/>
</dbReference>
<dbReference type="PANTHER" id="PTHR47805:SF1">
    <property type="entry name" value="SAGA-ASSOCIATED FACTOR 73"/>
    <property type="match status" value="1"/>
</dbReference>
<feature type="region of interest" description="Disordered" evidence="1">
    <location>
        <begin position="399"/>
        <end position="423"/>
    </location>
</feature>
<dbReference type="GO" id="GO:0000124">
    <property type="term" value="C:SAGA complex"/>
    <property type="evidence" value="ECO:0007669"/>
    <property type="project" value="InterPro"/>
</dbReference>
<evidence type="ECO:0000256" key="1">
    <source>
        <dbReference type="SAM" id="MobiDB-lite"/>
    </source>
</evidence>
<feature type="compositionally biased region" description="Basic and acidic residues" evidence="1">
    <location>
        <begin position="52"/>
        <end position="63"/>
    </location>
</feature>
<evidence type="ECO:0008006" key="4">
    <source>
        <dbReference type="Google" id="ProtNLM"/>
    </source>
</evidence>
<accession>A0A388LQK1</accession>
<evidence type="ECO:0000313" key="3">
    <source>
        <dbReference type="Proteomes" id="UP000265515"/>
    </source>
</evidence>
<dbReference type="Proteomes" id="UP000265515">
    <property type="component" value="Unassembled WGS sequence"/>
</dbReference>
<feature type="compositionally biased region" description="Basic and acidic residues" evidence="1">
    <location>
        <begin position="295"/>
        <end position="307"/>
    </location>
</feature>
<feature type="compositionally biased region" description="Polar residues" evidence="1">
    <location>
        <begin position="683"/>
        <end position="697"/>
    </location>
</feature>
<dbReference type="EMBL" id="BFEA01000483">
    <property type="protein sequence ID" value="GBG84606.1"/>
    <property type="molecule type" value="Genomic_DNA"/>
</dbReference>
<dbReference type="Gramene" id="GBG84606">
    <property type="protein sequence ID" value="GBG84606"/>
    <property type="gene ID" value="CBR_g38889"/>
</dbReference>
<dbReference type="PANTHER" id="PTHR47805">
    <property type="entry name" value="SAGA-ASSOCIATED FACTOR 73"/>
    <property type="match status" value="1"/>
</dbReference>
<keyword evidence="3" id="KW-1185">Reference proteome</keyword>
<reference evidence="2 3" key="1">
    <citation type="journal article" date="2018" name="Cell">
        <title>The Chara Genome: Secondary Complexity and Implications for Plant Terrestrialization.</title>
        <authorList>
            <person name="Nishiyama T."/>
            <person name="Sakayama H."/>
            <person name="Vries J.D."/>
            <person name="Buschmann H."/>
            <person name="Saint-Marcoux D."/>
            <person name="Ullrich K.K."/>
            <person name="Haas F.B."/>
            <person name="Vanderstraeten L."/>
            <person name="Becker D."/>
            <person name="Lang D."/>
            <person name="Vosolsobe S."/>
            <person name="Rombauts S."/>
            <person name="Wilhelmsson P.K.I."/>
            <person name="Janitza P."/>
            <person name="Kern R."/>
            <person name="Heyl A."/>
            <person name="Rumpler F."/>
            <person name="Villalobos L.I.A.C."/>
            <person name="Clay J.M."/>
            <person name="Skokan R."/>
            <person name="Toyoda A."/>
            <person name="Suzuki Y."/>
            <person name="Kagoshima H."/>
            <person name="Schijlen E."/>
            <person name="Tajeshwar N."/>
            <person name="Catarino B."/>
            <person name="Hetherington A.J."/>
            <person name="Saltykova A."/>
            <person name="Bonnot C."/>
            <person name="Breuninger H."/>
            <person name="Symeonidi A."/>
            <person name="Radhakrishnan G.V."/>
            <person name="Van Nieuwerburgh F."/>
            <person name="Deforce D."/>
            <person name="Chang C."/>
            <person name="Karol K.G."/>
            <person name="Hedrich R."/>
            <person name="Ulvskov P."/>
            <person name="Glockner G."/>
            <person name="Delwiche C.F."/>
            <person name="Petrasek J."/>
            <person name="Van de Peer Y."/>
            <person name="Friml J."/>
            <person name="Beilby M."/>
            <person name="Dolan L."/>
            <person name="Kohara Y."/>
            <person name="Sugano S."/>
            <person name="Fujiyama A."/>
            <person name="Delaux P.-M."/>
            <person name="Quint M."/>
            <person name="TheiBen G."/>
            <person name="Hagemann M."/>
            <person name="Harholt J."/>
            <person name="Dunand C."/>
            <person name="Zachgo S."/>
            <person name="Langdale J."/>
            <person name="Maumus F."/>
            <person name="Straeten D.V.D."/>
            <person name="Gould S.B."/>
            <person name="Rensing S.A."/>
        </authorList>
    </citation>
    <scope>NUCLEOTIDE SEQUENCE [LARGE SCALE GENOMIC DNA]</scope>
    <source>
        <strain evidence="2 3">S276</strain>
    </source>
</reference>
<protein>
    <recommendedName>
        <fullName evidence="4">SCA7 domain-containing protein</fullName>
    </recommendedName>
</protein>
<feature type="region of interest" description="Disordered" evidence="1">
    <location>
        <begin position="195"/>
        <end position="233"/>
    </location>
</feature>
<feature type="region of interest" description="Disordered" evidence="1">
    <location>
        <begin position="266"/>
        <end position="347"/>
    </location>
</feature>
<gene>
    <name evidence="2" type="ORF">CBR_g38889</name>
</gene>
<feature type="compositionally biased region" description="Pro residues" evidence="1">
    <location>
        <begin position="272"/>
        <end position="283"/>
    </location>
</feature>
<proteinExistence type="predicted"/>
<feature type="compositionally biased region" description="Acidic residues" evidence="1">
    <location>
        <begin position="9"/>
        <end position="29"/>
    </location>
</feature>